<reference evidence="7 8" key="1">
    <citation type="journal article" date="2015" name="Genome Biol. Evol.">
        <title>Functionally Structured Genomes in Lactobacillus kunkeei Colonizing the Honey Crop and Food Products of Honeybees and Stingless Bees.</title>
        <authorList>
            <person name="Tamarit D."/>
            <person name="Ellegaard K.M."/>
            <person name="Wikander J."/>
            <person name="Olofsson T."/>
            <person name="Vasquez A."/>
            <person name="Andersson S.G."/>
        </authorList>
    </citation>
    <scope>NUCLEOTIDE SEQUENCE [LARGE SCALE GENOMIC DNA]</scope>
    <source>
        <strain evidence="7 8">LAko</strain>
    </source>
</reference>
<keyword evidence="4 6" id="KW-0472">Membrane</keyword>
<protein>
    <recommendedName>
        <fullName evidence="6">Septation ring formation regulator EzrA</fullName>
    </recommendedName>
</protein>
<keyword evidence="1 6" id="KW-0812">Transmembrane</keyword>
<dbReference type="RefSeq" id="WP_053791643.1">
    <property type="nucleotide sequence ID" value="NZ_JXCY01000004.1"/>
</dbReference>
<feature type="coiled-coil region" evidence="6">
    <location>
        <begin position="380"/>
        <end position="414"/>
    </location>
</feature>
<comment type="similarity">
    <text evidence="6">Belongs to the EzrA family.</text>
</comment>
<evidence type="ECO:0000256" key="3">
    <source>
        <dbReference type="ARBA" id="ARBA00023054"/>
    </source>
</evidence>
<keyword evidence="3 6" id="KW-0175">Coiled coil</keyword>
<feature type="topological domain" description="Extracellular" evidence="6">
    <location>
        <begin position="1"/>
        <end position="3"/>
    </location>
</feature>
<keyword evidence="6" id="KW-1003">Cell membrane</keyword>
<comment type="subcellular location">
    <subcellularLocation>
        <location evidence="6">Cell membrane</location>
        <topology evidence="6">Single-pass membrane protein</topology>
    </subcellularLocation>
    <text evidence="6">Colocalized with FtsZ to the nascent septal site.</text>
</comment>
<evidence type="ECO:0000313" key="7">
    <source>
        <dbReference type="EMBL" id="KOY76867.1"/>
    </source>
</evidence>
<feature type="coiled-coil region" evidence="6">
    <location>
        <begin position="23"/>
        <end position="50"/>
    </location>
</feature>
<keyword evidence="6" id="KW-0131">Cell cycle</keyword>
<dbReference type="InterPro" id="IPR010379">
    <property type="entry name" value="EzrA"/>
</dbReference>
<feature type="coiled-coil region" evidence="6">
    <location>
        <begin position="463"/>
        <end position="524"/>
    </location>
</feature>
<keyword evidence="2 6" id="KW-1133">Transmembrane helix</keyword>
<evidence type="ECO:0000256" key="2">
    <source>
        <dbReference type="ARBA" id="ARBA00022989"/>
    </source>
</evidence>
<accession>A0A0M9DDB4</accession>
<keyword evidence="5 6" id="KW-0717">Septation</keyword>
<keyword evidence="6" id="KW-0132">Cell division</keyword>
<dbReference type="AlphaFoldDB" id="A0A0M9DDB4"/>
<dbReference type="Pfam" id="PF06160">
    <property type="entry name" value="EzrA"/>
    <property type="match status" value="1"/>
</dbReference>
<proteinExistence type="inferred from homology"/>
<dbReference type="GO" id="GO:0000917">
    <property type="term" value="P:division septum assembly"/>
    <property type="evidence" value="ECO:0007669"/>
    <property type="project" value="UniProtKB-KW"/>
</dbReference>
<gene>
    <name evidence="6" type="primary">ezrA</name>
    <name evidence="7" type="ORF">RZ71_13250</name>
</gene>
<feature type="topological domain" description="Cytoplasmic" evidence="6">
    <location>
        <begin position="23"/>
        <end position="569"/>
    </location>
</feature>
<name>A0A0M9DDB4_9LACO</name>
<evidence type="ECO:0000313" key="8">
    <source>
        <dbReference type="Proteomes" id="UP000037778"/>
    </source>
</evidence>
<dbReference type="Proteomes" id="UP000037778">
    <property type="component" value="Unassembled WGS sequence"/>
</dbReference>
<organism evidence="7 8">
    <name type="scientific">Apilactobacillus kunkeei</name>
    <dbReference type="NCBI Taxonomy" id="148814"/>
    <lineage>
        <taxon>Bacteria</taxon>
        <taxon>Bacillati</taxon>
        <taxon>Bacillota</taxon>
        <taxon>Bacilli</taxon>
        <taxon>Lactobacillales</taxon>
        <taxon>Lactobacillaceae</taxon>
        <taxon>Apilactobacillus</taxon>
    </lineage>
</organism>
<evidence type="ECO:0000256" key="5">
    <source>
        <dbReference type="ARBA" id="ARBA00023210"/>
    </source>
</evidence>
<comment type="caution">
    <text evidence="7">The sequence shown here is derived from an EMBL/GenBank/DDBJ whole genome shotgun (WGS) entry which is preliminary data.</text>
</comment>
<evidence type="ECO:0000256" key="1">
    <source>
        <dbReference type="ARBA" id="ARBA00022692"/>
    </source>
</evidence>
<comment type="function">
    <text evidence="6">Negative regulator of FtsZ ring formation; modulates the frequency and position of FtsZ ring formation. Inhibits FtsZ ring formation at polar sites. Interacts either with FtsZ or with one of its binding partners to promote depolymerization.</text>
</comment>
<dbReference type="GO" id="GO:0005886">
    <property type="term" value="C:plasma membrane"/>
    <property type="evidence" value="ECO:0007669"/>
    <property type="project" value="UniProtKB-SubCell"/>
</dbReference>
<sequence length="569" mass="65387">MIDLVIFIIVVLVILLLATFFYRKNLFKRLDGLEKQKANLKDVMVGDELEATGKIKLNGESFDKFNEYKEQYEKITNSDLTSIRSDMSDAEDFLNSYKLLSASVTIGDLGDAIEVVDGKLNDIHDGLSELQEVDSLHRKAIEDVDNTIREINQQLLSQNYSFGPSSDKLEDKLSTIKGVYEEFVAETENGDQNKAEELLGKINNLINEMNELMKIIPDTYVSLSKEFPRQLDEIERGHRTMIQTDYNFVEDDIDDTINTLKESCQEGLKSLAELDIPETKKTCTYIEETIDSMYAIMEKEIVAKRKVKKNISLVYDFIFHAKNQNRILSDELEGLSKNYNLEHDEIENTAELADKISKIETIYNNDYDAINGNKAVYSVIQKHQQDAKQELSSIEKQQKDINDSVAELSKEERVARDSLQKFDLQLLNIRRRIDNLNLPGLTEDFLERYDYVYNEVSNLSASINQVKISMDEINQKLANISDTMDHLLSDTENIVDSAMLSERLMQFANRYKNANEDLNAACAQAKDYFDNRYQYEKSLATMAAAIEKVNPGAYKQMETEYYNEKKTTK</sequence>
<dbReference type="PATRIC" id="fig|148814.15.peg.532"/>
<evidence type="ECO:0000256" key="6">
    <source>
        <dbReference type="HAMAP-Rule" id="MF_00728"/>
    </source>
</evidence>
<dbReference type="HAMAP" id="MF_00728">
    <property type="entry name" value="EzrA"/>
    <property type="match status" value="1"/>
</dbReference>
<dbReference type="GO" id="GO:0005940">
    <property type="term" value="C:septin ring"/>
    <property type="evidence" value="ECO:0007669"/>
    <property type="project" value="InterPro"/>
</dbReference>
<keyword evidence="8" id="KW-1185">Reference proteome</keyword>
<dbReference type="EMBL" id="JXCY01000004">
    <property type="protein sequence ID" value="KOY76867.1"/>
    <property type="molecule type" value="Genomic_DNA"/>
</dbReference>
<dbReference type="GO" id="GO:0000921">
    <property type="term" value="P:septin ring assembly"/>
    <property type="evidence" value="ECO:0007669"/>
    <property type="project" value="InterPro"/>
</dbReference>
<evidence type="ECO:0000256" key="4">
    <source>
        <dbReference type="ARBA" id="ARBA00023136"/>
    </source>
</evidence>